<dbReference type="PANTHER" id="PTHR34585">
    <property type="match status" value="1"/>
</dbReference>
<dbReference type="GO" id="GO:0003677">
    <property type="term" value="F:DNA binding"/>
    <property type="evidence" value="ECO:0007669"/>
    <property type="project" value="UniProtKB-KW"/>
</dbReference>
<dbReference type="AlphaFoldDB" id="A0A396BXC0"/>
<keyword evidence="2" id="KW-0238">DNA-binding</keyword>
<proteinExistence type="predicted"/>
<accession>A0A396BXC0</accession>
<dbReference type="Pfam" id="PF12728">
    <property type="entry name" value="HTH_17"/>
    <property type="match status" value="1"/>
</dbReference>
<dbReference type="EMBL" id="QRJE01000023">
    <property type="protein sequence ID" value="RHH09649.1"/>
    <property type="molecule type" value="Genomic_DNA"/>
</dbReference>
<sequence length="93" mass="10919">MQIVNIEAGTFTEMVSALQSLKNKMEKLQEVYSEKKMDEWLDNREVCMILGISLRTLQSLRSNGTLSFTQIDRKVYYRKRDVISLLETIKNKK</sequence>
<protein>
    <submittedName>
        <fullName evidence="2">DNA-binding protein</fullName>
    </submittedName>
</protein>
<feature type="domain" description="Helix-turn-helix" evidence="1">
    <location>
        <begin position="40"/>
        <end position="87"/>
    </location>
</feature>
<dbReference type="InterPro" id="IPR009061">
    <property type="entry name" value="DNA-bd_dom_put_sf"/>
</dbReference>
<organism evidence="2 3">
    <name type="scientific">Bacteroides fragilis</name>
    <dbReference type="NCBI Taxonomy" id="817"/>
    <lineage>
        <taxon>Bacteria</taxon>
        <taxon>Pseudomonadati</taxon>
        <taxon>Bacteroidota</taxon>
        <taxon>Bacteroidia</taxon>
        <taxon>Bacteroidales</taxon>
        <taxon>Bacteroidaceae</taxon>
        <taxon>Bacteroides</taxon>
    </lineage>
</organism>
<evidence type="ECO:0000313" key="2">
    <source>
        <dbReference type="EMBL" id="RHH09649.1"/>
    </source>
</evidence>
<comment type="caution">
    <text evidence="2">The sequence shown here is derived from an EMBL/GenBank/DDBJ whole genome shotgun (WGS) entry which is preliminary data.</text>
</comment>
<name>A0A396BXC0_BACFG</name>
<dbReference type="PANTHER" id="PTHR34585:SF22">
    <property type="entry name" value="HELIX-TURN-HELIX DOMAIN-CONTAINING PROTEIN"/>
    <property type="match status" value="1"/>
</dbReference>
<reference evidence="2 3" key="1">
    <citation type="submission" date="2018-08" db="EMBL/GenBank/DDBJ databases">
        <title>A genome reference for cultivated species of the human gut microbiota.</title>
        <authorList>
            <person name="Zou Y."/>
            <person name="Xue W."/>
            <person name="Luo G."/>
        </authorList>
    </citation>
    <scope>NUCLEOTIDE SEQUENCE [LARGE SCALE GENOMIC DNA]</scope>
    <source>
        <strain evidence="2 3">AM18-6</strain>
    </source>
</reference>
<evidence type="ECO:0000313" key="3">
    <source>
        <dbReference type="Proteomes" id="UP000266644"/>
    </source>
</evidence>
<dbReference type="SUPFAM" id="SSF46955">
    <property type="entry name" value="Putative DNA-binding domain"/>
    <property type="match status" value="1"/>
</dbReference>
<evidence type="ECO:0000259" key="1">
    <source>
        <dbReference type="Pfam" id="PF12728"/>
    </source>
</evidence>
<dbReference type="RefSeq" id="WP_032543870.1">
    <property type="nucleotide sequence ID" value="NZ_JADMVI010000009.1"/>
</dbReference>
<dbReference type="InterPro" id="IPR041657">
    <property type="entry name" value="HTH_17"/>
</dbReference>
<dbReference type="Proteomes" id="UP000266644">
    <property type="component" value="Unassembled WGS sequence"/>
</dbReference>
<gene>
    <name evidence="2" type="ORF">DW228_14840</name>
</gene>